<evidence type="ECO:0000256" key="8">
    <source>
        <dbReference type="ARBA" id="ARBA00023004"/>
    </source>
</evidence>
<evidence type="ECO:0000256" key="2">
    <source>
        <dbReference type="ARBA" id="ARBA00001936"/>
    </source>
</evidence>
<dbReference type="SUPFAM" id="SSF51658">
    <property type="entry name" value="Xylose isomerase-like"/>
    <property type="match status" value="1"/>
</dbReference>
<dbReference type="InterPro" id="IPR004628">
    <property type="entry name" value="Man_deHydtase"/>
</dbReference>
<keyword evidence="10" id="KW-0456">Lyase</keyword>
<reference evidence="11 12" key="1">
    <citation type="journal article" date="2014" name="BMC Genomics">
        <title>Comparison of environmental and isolate Sulfobacillus genomes reveals diverse carbon, sulfur, nitrogen, and hydrogen metabolisms.</title>
        <authorList>
            <person name="Justice N.B."/>
            <person name="Norman A."/>
            <person name="Brown C.T."/>
            <person name="Singh A."/>
            <person name="Thomas B.C."/>
            <person name="Banfield J.F."/>
        </authorList>
    </citation>
    <scope>NUCLEOTIDE SEQUENCE [LARGE SCALE GENOMIC DNA]</scope>
    <source>
        <strain evidence="11">AMDSBA1</strain>
    </source>
</reference>
<dbReference type="Proteomes" id="UP000242699">
    <property type="component" value="Unassembled WGS sequence"/>
</dbReference>
<dbReference type="Pfam" id="PF03786">
    <property type="entry name" value="UxuA"/>
    <property type="match status" value="2"/>
</dbReference>
<organism evidence="11 12">
    <name type="scientific">Sulfobacillus benefaciens</name>
    <dbReference type="NCBI Taxonomy" id="453960"/>
    <lineage>
        <taxon>Bacteria</taxon>
        <taxon>Bacillati</taxon>
        <taxon>Bacillota</taxon>
        <taxon>Clostridia</taxon>
        <taxon>Eubacteriales</taxon>
        <taxon>Clostridiales Family XVII. Incertae Sedis</taxon>
        <taxon>Sulfobacillus</taxon>
    </lineage>
</organism>
<keyword evidence="8" id="KW-0408">Iron</keyword>
<comment type="pathway">
    <text evidence="5">Carbohydrate metabolism; pentose and glucuronate interconversion.</text>
</comment>
<comment type="catalytic activity">
    <reaction evidence="1">
        <text>D-mannonate = 2-dehydro-3-deoxy-D-gluconate + H2O</text>
        <dbReference type="Rhea" id="RHEA:20097"/>
        <dbReference type="ChEBI" id="CHEBI:15377"/>
        <dbReference type="ChEBI" id="CHEBI:17767"/>
        <dbReference type="ChEBI" id="CHEBI:57990"/>
        <dbReference type="EC" id="4.2.1.8"/>
    </reaction>
</comment>
<dbReference type="GO" id="GO:0008198">
    <property type="term" value="F:ferrous iron binding"/>
    <property type="evidence" value="ECO:0007669"/>
    <property type="project" value="TreeGrafter"/>
</dbReference>
<comment type="caution">
    <text evidence="11">The sequence shown here is derived from an EMBL/GenBank/DDBJ whole genome shotgun (WGS) entry which is preliminary data.</text>
</comment>
<keyword evidence="9" id="KW-0464">Manganese</keyword>
<dbReference type="PANTHER" id="PTHR30387:SF2">
    <property type="entry name" value="MANNONATE DEHYDRATASE"/>
    <property type="match status" value="1"/>
</dbReference>
<sequence>MIRFAEIITESRPTPFWTMLKQVGVTEVVGVLPRTPMDWRRAIIDNPWDYTSLAIYKEMVEEEGLTLTAIEDNPPMDRLRYGVAGADEEFEAVSTLIQNMGRLGIPIWCYNWAAAINWQRTSSRLRGRGGAIVSGYNHELVGMNPPPLMGAIDADTLWRTLERFLERIVPIAEKAGVKLAMHPDDPPIIPQIRGVSRIMNSVTAFERLLAIVPSEVNGITLCQGNFTMMTDNLPRTIRELGATGRVFFVHFRDVRGRAERFVETFIDEGQTDMLECMRAYHSVDFDGIMRTDHTPTLAGDDAEVPGYSTLGRLHALGYMAGLRDAVLSEDRPSQRSHV</sequence>
<dbReference type="UniPathway" id="UPA00246"/>
<dbReference type="PANTHER" id="PTHR30387">
    <property type="entry name" value="MANNONATE DEHYDRATASE"/>
    <property type="match status" value="1"/>
</dbReference>
<dbReference type="PIRSF" id="PIRSF016049">
    <property type="entry name" value="Man_dehyd"/>
    <property type="match status" value="1"/>
</dbReference>
<evidence type="ECO:0000256" key="4">
    <source>
        <dbReference type="ARBA" id="ARBA00002713"/>
    </source>
</evidence>
<dbReference type="InterPro" id="IPR036237">
    <property type="entry name" value="Xyl_isomerase-like_sf"/>
</dbReference>
<dbReference type="AlphaFoldDB" id="A0A2T2WQP6"/>
<evidence type="ECO:0000256" key="1">
    <source>
        <dbReference type="ARBA" id="ARBA00001794"/>
    </source>
</evidence>
<dbReference type="EC" id="4.2.1.8" evidence="7"/>
<dbReference type="GO" id="GO:0030145">
    <property type="term" value="F:manganese ion binding"/>
    <property type="evidence" value="ECO:0007669"/>
    <property type="project" value="TreeGrafter"/>
</dbReference>
<evidence type="ECO:0000256" key="5">
    <source>
        <dbReference type="ARBA" id="ARBA00004892"/>
    </source>
</evidence>
<protein>
    <recommendedName>
        <fullName evidence="7">mannonate dehydratase</fullName>
        <ecNumber evidence="7">4.2.1.8</ecNumber>
    </recommendedName>
</protein>
<comment type="cofactor">
    <cofactor evidence="2">
        <name>Mn(2+)</name>
        <dbReference type="ChEBI" id="CHEBI:29035"/>
    </cofactor>
</comment>
<evidence type="ECO:0000256" key="9">
    <source>
        <dbReference type="ARBA" id="ARBA00023211"/>
    </source>
</evidence>
<comment type="function">
    <text evidence="4">Catalyzes the dehydration of D-mannonate.</text>
</comment>
<accession>A0A2T2WQP6</accession>
<evidence type="ECO:0000256" key="6">
    <source>
        <dbReference type="ARBA" id="ARBA00007389"/>
    </source>
</evidence>
<dbReference type="Gene3D" id="3.20.20.150">
    <property type="entry name" value="Divalent-metal-dependent TIM barrel enzymes"/>
    <property type="match status" value="1"/>
</dbReference>
<evidence type="ECO:0000256" key="3">
    <source>
        <dbReference type="ARBA" id="ARBA00001954"/>
    </source>
</evidence>
<dbReference type="GO" id="GO:0008927">
    <property type="term" value="F:mannonate dehydratase activity"/>
    <property type="evidence" value="ECO:0007669"/>
    <property type="project" value="UniProtKB-EC"/>
</dbReference>
<proteinExistence type="inferred from homology"/>
<evidence type="ECO:0000256" key="10">
    <source>
        <dbReference type="ARBA" id="ARBA00023239"/>
    </source>
</evidence>
<evidence type="ECO:0000256" key="7">
    <source>
        <dbReference type="ARBA" id="ARBA00012927"/>
    </source>
</evidence>
<evidence type="ECO:0000313" key="12">
    <source>
        <dbReference type="Proteomes" id="UP000242699"/>
    </source>
</evidence>
<comment type="similarity">
    <text evidence="6">Belongs to the mannonate dehydratase family.</text>
</comment>
<dbReference type="EMBL" id="PXYT01000074">
    <property type="protein sequence ID" value="PSR24543.1"/>
    <property type="molecule type" value="Genomic_DNA"/>
</dbReference>
<comment type="cofactor">
    <cofactor evidence="3">
        <name>Fe(2+)</name>
        <dbReference type="ChEBI" id="CHEBI:29033"/>
    </cofactor>
</comment>
<dbReference type="GO" id="GO:0042840">
    <property type="term" value="P:D-glucuronate catabolic process"/>
    <property type="evidence" value="ECO:0007669"/>
    <property type="project" value="TreeGrafter"/>
</dbReference>
<gene>
    <name evidence="11" type="ORF">C7B43_18755</name>
</gene>
<name>A0A2T2WQP6_9FIRM</name>
<evidence type="ECO:0000313" key="11">
    <source>
        <dbReference type="EMBL" id="PSR24543.1"/>
    </source>
</evidence>